<dbReference type="PIRSF" id="PIRSF000390">
    <property type="entry name" value="PLP_StrS"/>
    <property type="match status" value="1"/>
</dbReference>
<evidence type="ECO:0000313" key="7">
    <source>
        <dbReference type="Proteomes" id="UP000239735"/>
    </source>
</evidence>
<proteinExistence type="inferred from homology"/>
<evidence type="ECO:0000256" key="1">
    <source>
        <dbReference type="ARBA" id="ARBA00022898"/>
    </source>
</evidence>
<organism evidence="6 7">
    <name type="scientific">Candidatus Sulfuritelmatomonas gaucii</name>
    <dbReference type="NCBI Taxonomy" id="2043161"/>
    <lineage>
        <taxon>Bacteria</taxon>
        <taxon>Pseudomonadati</taxon>
        <taxon>Acidobacteriota</taxon>
        <taxon>Terriglobia</taxon>
        <taxon>Terriglobales</taxon>
        <taxon>Acidobacteriaceae</taxon>
        <taxon>Candidatus Sulfuritelmatomonas</taxon>
    </lineage>
</organism>
<dbReference type="Gene3D" id="3.40.640.10">
    <property type="entry name" value="Type I PLP-dependent aspartate aminotransferase-like (Major domain)"/>
    <property type="match status" value="1"/>
</dbReference>
<keyword evidence="1 4" id="KW-0663">Pyridoxal phosphate</keyword>
<reference evidence="7" key="1">
    <citation type="submission" date="2018-02" db="EMBL/GenBank/DDBJ databases">
        <authorList>
            <person name="Hausmann B."/>
        </authorList>
    </citation>
    <scope>NUCLEOTIDE SEQUENCE [LARGE SCALE GENOMIC DNA]</scope>
    <source>
        <strain evidence="7">Peat soil MAG SbA5</strain>
    </source>
</reference>
<protein>
    <submittedName>
        <fullName evidence="6">Pleiotropic regulatory protein</fullName>
    </submittedName>
</protein>
<dbReference type="PANTHER" id="PTHR30244">
    <property type="entry name" value="TRANSAMINASE"/>
    <property type="match status" value="1"/>
</dbReference>
<dbReference type="InterPro" id="IPR000653">
    <property type="entry name" value="DegT/StrS_aminotransferase"/>
</dbReference>
<evidence type="ECO:0000313" key="6">
    <source>
        <dbReference type="EMBL" id="SPE20215.1"/>
    </source>
</evidence>
<evidence type="ECO:0000256" key="5">
    <source>
        <dbReference type="RuleBase" id="RU004508"/>
    </source>
</evidence>
<dbReference type="EMBL" id="OKRB01000085">
    <property type="protein sequence ID" value="SPE20215.1"/>
    <property type="molecule type" value="Genomic_DNA"/>
</dbReference>
<dbReference type="GO" id="GO:0000271">
    <property type="term" value="P:polysaccharide biosynthetic process"/>
    <property type="evidence" value="ECO:0007669"/>
    <property type="project" value="TreeGrafter"/>
</dbReference>
<evidence type="ECO:0000256" key="3">
    <source>
        <dbReference type="PIRSR" id="PIRSR000390-1"/>
    </source>
</evidence>
<name>A0A2N9LB78_9BACT</name>
<dbReference type="InterPro" id="IPR015424">
    <property type="entry name" value="PyrdxlP-dep_Trfase"/>
</dbReference>
<sequence length="400" mass="43846">MQEIDIPTAHSAHAAQPAHPNVPMLDLKRQYRVLHQELLDALGRVLETQEFILGEHVAAFERAAAEQLGVAHALGCSSGTDALWLALAAAEIVPGQAVVTTPFSFFASVSSVLRAGATPVLADIDPVTFNLSPRAVDAVLNGSRGTYVRAILPVHLYGQCADWDCFAELGRKRGLILIEDAAQAWGAAWKGKKAGGLGDVAAFSFYPTKNLSAAGDAGMVTTNSAELAERVKMLRQHGMRRRYHHDELGWNTRMDGFQGAVLQVKLKYIEAWNEARRTLAARYHALFAKDGLAEAGPYPQQGVVLPREVEGARHIWHQYVIRVSRRDALREFLTARGIGSEIYYPVPLHLQEALKGLGYKEGDFPEAERAAREVLALPIFPELREDEQETVVGAIAEFLS</sequence>
<feature type="modified residue" description="N6-(pyridoxal phosphate)lysine" evidence="4">
    <location>
        <position position="209"/>
    </location>
</feature>
<feature type="active site" description="Proton acceptor" evidence="3">
    <location>
        <position position="209"/>
    </location>
</feature>
<dbReference type="Pfam" id="PF01041">
    <property type="entry name" value="DegT_DnrJ_EryC1"/>
    <property type="match status" value="1"/>
</dbReference>
<dbReference type="SUPFAM" id="SSF53383">
    <property type="entry name" value="PLP-dependent transferases"/>
    <property type="match status" value="1"/>
</dbReference>
<accession>A0A2N9LB78</accession>
<dbReference type="Proteomes" id="UP000239735">
    <property type="component" value="Unassembled WGS sequence"/>
</dbReference>
<dbReference type="GO" id="GO:0008483">
    <property type="term" value="F:transaminase activity"/>
    <property type="evidence" value="ECO:0007669"/>
    <property type="project" value="TreeGrafter"/>
</dbReference>
<gene>
    <name evidence="6" type="primary">degT</name>
    <name evidence="6" type="ORF">SBA5_290069</name>
</gene>
<evidence type="ECO:0000256" key="2">
    <source>
        <dbReference type="ARBA" id="ARBA00037999"/>
    </source>
</evidence>
<dbReference type="InterPro" id="IPR015421">
    <property type="entry name" value="PyrdxlP-dep_Trfase_major"/>
</dbReference>
<dbReference type="PANTHER" id="PTHR30244:SF36">
    <property type="entry name" value="3-OXO-GLUCOSE-6-PHOSPHATE:GLUTAMATE AMINOTRANSFERASE"/>
    <property type="match status" value="1"/>
</dbReference>
<dbReference type="CDD" id="cd00616">
    <property type="entry name" value="AHBA_syn"/>
    <property type="match status" value="1"/>
</dbReference>
<dbReference type="Gene3D" id="3.90.1150.10">
    <property type="entry name" value="Aspartate Aminotransferase, domain 1"/>
    <property type="match status" value="1"/>
</dbReference>
<dbReference type="AlphaFoldDB" id="A0A2N9LB78"/>
<evidence type="ECO:0000256" key="4">
    <source>
        <dbReference type="PIRSR" id="PIRSR000390-2"/>
    </source>
</evidence>
<dbReference type="GO" id="GO:0030170">
    <property type="term" value="F:pyridoxal phosphate binding"/>
    <property type="evidence" value="ECO:0007669"/>
    <property type="project" value="TreeGrafter"/>
</dbReference>
<comment type="similarity">
    <text evidence="2 5">Belongs to the DegT/DnrJ/EryC1 family.</text>
</comment>
<dbReference type="InterPro" id="IPR015422">
    <property type="entry name" value="PyrdxlP-dep_Trfase_small"/>
</dbReference>